<dbReference type="PANTHER" id="PTHR10811">
    <property type="entry name" value="FRINGE-RELATED"/>
    <property type="match status" value="1"/>
</dbReference>
<dbReference type="RefSeq" id="XP_060672361.1">
    <property type="nucleotide sequence ID" value="XM_060816378.1"/>
</dbReference>
<reference evidence="3 4" key="1">
    <citation type="submission" date="2025-05" db="UniProtKB">
        <authorList>
            <consortium name="RefSeq"/>
        </authorList>
    </citation>
    <scope>IDENTIFICATION</scope>
    <source>
        <tissue evidence="3 4">Seedling</tissue>
    </source>
</reference>
<evidence type="ECO:0000313" key="3">
    <source>
        <dbReference type="RefSeq" id="XP_048327534.2"/>
    </source>
</evidence>
<keyword evidence="2" id="KW-1185">Reference proteome</keyword>
<dbReference type="Gene3D" id="3.90.550.50">
    <property type="match status" value="1"/>
</dbReference>
<organism evidence="2 3">
    <name type="scientific">Ziziphus jujuba</name>
    <name type="common">Chinese jujube</name>
    <name type="synonym">Ziziphus sativa</name>
    <dbReference type="NCBI Taxonomy" id="326968"/>
    <lineage>
        <taxon>Eukaryota</taxon>
        <taxon>Viridiplantae</taxon>
        <taxon>Streptophyta</taxon>
        <taxon>Embryophyta</taxon>
        <taxon>Tracheophyta</taxon>
        <taxon>Spermatophyta</taxon>
        <taxon>Magnoliopsida</taxon>
        <taxon>eudicotyledons</taxon>
        <taxon>Gunneridae</taxon>
        <taxon>Pentapetalae</taxon>
        <taxon>rosids</taxon>
        <taxon>fabids</taxon>
        <taxon>Rosales</taxon>
        <taxon>Rhamnaceae</taxon>
        <taxon>Paliureae</taxon>
        <taxon>Ziziphus</taxon>
    </lineage>
</organism>
<keyword evidence="1" id="KW-1133">Transmembrane helix</keyword>
<accession>A0ABM3IFU9</accession>
<gene>
    <name evidence="3 4" type="primary">LOC107417058</name>
</gene>
<dbReference type="GeneID" id="107417058"/>
<sequence>MQFLQLFFKTQHSASFKSVLIITSSACMLCFLVSMFFLHSPKLVHTYTSMQDHFYEPTSLHHIVFGIASDKNSWPKRKDYVRLWWKPTQMRGCVFLEQSLPPEQQNEDKDTSLPPVCISEDTSRFRYTYKWGYRSAIRIARVVSETVQLNHSNVRWYVFGEDDTVFFSENLVKTLSKYDHELWYYIGTNSEIYEQNRVFGFDMAFWGAGFAISSSLAKVLAKFFDSCMERYPHLYGSDSRIFSCLTELGVGLTHEPGFHQIDLRGDMFGLLTSHPVTPLVSLHQFDDIDPIFPNMTTAKALQHLFEAAELDSQRILQQTVCYDRWYSWTISISWGYAVQIFGNHVFLPDVLRVPVTFQQRKKEVTLAGVYSFNTRELHPDPCRRPAIFFFRTVSSGRDGIETVYEKSFDNCSYDASSLKKLKEIRVLSHKLELDLKQLRAPRRHCCEVLPSSAGQVMDIAIRECKEEELIHMH</sequence>
<evidence type="ECO:0000313" key="2">
    <source>
        <dbReference type="Proteomes" id="UP001652623"/>
    </source>
</evidence>
<dbReference type="InterPro" id="IPR006740">
    <property type="entry name" value="DUF604"/>
</dbReference>
<protein>
    <submittedName>
        <fullName evidence="3 4">Uncharacterized protein LOC107417058</fullName>
    </submittedName>
</protein>
<keyword evidence="1" id="KW-0812">Transmembrane</keyword>
<dbReference type="Proteomes" id="UP001652623">
    <property type="component" value="Chromosome 4"/>
</dbReference>
<evidence type="ECO:0000313" key="4">
    <source>
        <dbReference type="RefSeq" id="XP_060672361.1"/>
    </source>
</evidence>
<proteinExistence type="predicted"/>
<dbReference type="RefSeq" id="XP_048327534.2">
    <property type="nucleotide sequence ID" value="XM_048471577.2"/>
</dbReference>
<evidence type="ECO:0000256" key="1">
    <source>
        <dbReference type="SAM" id="Phobius"/>
    </source>
</evidence>
<feature type="transmembrane region" description="Helical" evidence="1">
    <location>
        <begin position="20"/>
        <end position="38"/>
    </location>
</feature>
<dbReference type="Pfam" id="PF04646">
    <property type="entry name" value="DUF604"/>
    <property type="match status" value="1"/>
</dbReference>
<keyword evidence="1" id="KW-0472">Membrane</keyword>
<name>A0ABM3IFU9_ZIZJJ</name>